<dbReference type="InterPro" id="IPR050275">
    <property type="entry name" value="PGM_Phosphatase"/>
</dbReference>
<dbReference type="SMART" id="SM00855">
    <property type="entry name" value="PGAM"/>
    <property type="match status" value="1"/>
</dbReference>
<dbReference type="PANTHER" id="PTHR48100:SF1">
    <property type="entry name" value="HISTIDINE PHOSPHATASE FAMILY PROTEIN-RELATED"/>
    <property type="match status" value="1"/>
</dbReference>
<dbReference type="AlphaFoldDB" id="A0A1I3EN58"/>
<evidence type="ECO:0000313" key="1">
    <source>
        <dbReference type="EMBL" id="SFI00382.1"/>
    </source>
</evidence>
<dbReference type="OrthoDB" id="9781415at2"/>
<dbReference type="GO" id="GO:0016791">
    <property type="term" value="F:phosphatase activity"/>
    <property type="evidence" value="ECO:0007669"/>
    <property type="project" value="TreeGrafter"/>
</dbReference>
<proteinExistence type="predicted"/>
<dbReference type="GO" id="GO:0005737">
    <property type="term" value="C:cytoplasm"/>
    <property type="evidence" value="ECO:0007669"/>
    <property type="project" value="TreeGrafter"/>
</dbReference>
<keyword evidence="2" id="KW-1185">Reference proteome</keyword>
<dbReference type="Pfam" id="PF00300">
    <property type="entry name" value="His_Phos_1"/>
    <property type="match status" value="1"/>
</dbReference>
<evidence type="ECO:0000313" key="2">
    <source>
        <dbReference type="Proteomes" id="UP000199377"/>
    </source>
</evidence>
<dbReference type="SUPFAM" id="SSF53254">
    <property type="entry name" value="Phosphoglycerate mutase-like"/>
    <property type="match status" value="1"/>
</dbReference>
<reference evidence="1 2" key="1">
    <citation type="submission" date="2016-10" db="EMBL/GenBank/DDBJ databases">
        <authorList>
            <person name="de Groot N.N."/>
        </authorList>
    </citation>
    <scope>NUCLEOTIDE SEQUENCE [LARGE SCALE GENOMIC DNA]</scope>
    <source>
        <strain evidence="1 2">CGMCC 1.11030</strain>
    </source>
</reference>
<dbReference type="InterPro" id="IPR013078">
    <property type="entry name" value="His_Pase_superF_clade-1"/>
</dbReference>
<dbReference type="PANTHER" id="PTHR48100">
    <property type="entry name" value="BROAD-SPECIFICITY PHOSPHATASE YOR283W-RELATED"/>
    <property type="match status" value="1"/>
</dbReference>
<protein>
    <submittedName>
        <fullName evidence="1">Probable phosphoglycerate mutase</fullName>
    </submittedName>
</protein>
<dbReference type="CDD" id="cd07067">
    <property type="entry name" value="HP_PGM_like"/>
    <property type="match status" value="1"/>
</dbReference>
<sequence length="194" mass="21356">MQIALLRHFPTDWNALGRLQGRTDVPLSAEGRAELALRRLPEAWRGRPILCSPLSRARETAETLAALDPAPIRIDDRLLEMDMGEWEGRQGADLIADPDCAYGPVEGWTMAFRAPGGEGPAEMFARLAPLFAEIAEPTLLVTHRGLMRAALAMAAGWRYEGPETFRIKRFALHPVTLEAGRPVAVGAPEKLVLR</sequence>
<dbReference type="Gene3D" id="3.40.50.1240">
    <property type="entry name" value="Phosphoglycerate mutase-like"/>
    <property type="match status" value="1"/>
</dbReference>
<name>A0A1I3EN58_9RHOB</name>
<dbReference type="RefSeq" id="WP_092859245.1">
    <property type="nucleotide sequence ID" value="NZ_FOQH01000003.1"/>
</dbReference>
<dbReference type="Proteomes" id="UP000199377">
    <property type="component" value="Unassembled WGS sequence"/>
</dbReference>
<dbReference type="EMBL" id="FOQH01000003">
    <property type="protein sequence ID" value="SFI00382.1"/>
    <property type="molecule type" value="Genomic_DNA"/>
</dbReference>
<dbReference type="InterPro" id="IPR029033">
    <property type="entry name" value="His_PPase_superfam"/>
</dbReference>
<dbReference type="STRING" id="1114924.SAMN05216258_103486"/>
<gene>
    <name evidence="1" type="ORF">SAMN05216258_103486</name>
</gene>
<accession>A0A1I3EN58</accession>
<organism evidence="1 2">
    <name type="scientific">Albimonas pacifica</name>
    <dbReference type="NCBI Taxonomy" id="1114924"/>
    <lineage>
        <taxon>Bacteria</taxon>
        <taxon>Pseudomonadati</taxon>
        <taxon>Pseudomonadota</taxon>
        <taxon>Alphaproteobacteria</taxon>
        <taxon>Rhodobacterales</taxon>
        <taxon>Paracoccaceae</taxon>
        <taxon>Albimonas</taxon>
    </lineage>
</organism>